<evidence type="ECO:0000256" key="3">
    <source>
        <dbReference type="ARBA" id="ARBA00022448"/>
    </source>
</evidence>
<dbReference type="FunFam" id="1.20.1250.20:FF:000313">
    <property type="entry name" value="MFS quinate transporter"/>
    <property type="match status" value="1"/>
</dbReference>
<dbReference type="PROSITE" id="PS50850">
    <property type="entry name" value="MFS"/>
    <property type="match status" value="1"/>
</dbReference>
<dbReference type="Pfam" id="PF00083">
    <property type="entry name" value="Sugar_tr"/>
    <property type="match status" value="1"/>
</dbReference>
<feature type="transmembrane region" description="Helical" evidence="7">
    <location>
        <begin position="20"/>
        <end position="39"/>
    </location>
</feature>
<dbReference type="InterPro" id="IPR020846">
    <property type="entry name" value="MFS_dom"/>
</dbReference>
<dbReference type="InterPro" id="IPR036259">
    <property type="entry name" value="MFS_trans_sf"/>
</dbReference>
<dbReference type="InterPro" id="IPR050360">
    <property type="entry name" value="MFS_Sugar_Transporters"/>
</dbReference>
<dbReference type="InterPro" id="IPR005829">
    <property type="entry name" value="Sugar_transporter_CS"/>
</dbReference>
<evidence type="ECO:0000256" key="6">
    <source>
        <dbReference type="ARBA" id="ARBA00023136"/>
    </source>
</evidence>
<dbReference type="PRINTS" id="PR00171">
    <property type="entry name" value="SUGRTRNSPORT"/>
</dbReference>
<feature type="transmembrane region" description="Helical" evidence="7">
    <location>
        <begin position="433"/>
        <end position="453"/>
    </location>
</feature>
<sequence length="555" mass="59734">MAGGNGVNVFKILRGDEPKAIFNWRLWFAVCSFGLMGAARGIDEGLIAGVVASSQFQSLVGIADRNAAEAASIKGNIVAMVNIGSVGGAIIAFFICDRIGRLWATRQLCLVWMIGIAIFMGNNGSLGAVYAGRFIAGLGVGQTTVVAPVYLAEISPPSVRGLATCFFTGAVYLGIVLSYFANYGCALHFPEGYARWEVPTSLHLIFAGLILMLSFFNYESPRYFIKAGQPQLALENLCRLRQLPEDDKYIKDEIEAINTSLQVELEATMGLGFIGFLKEMFLIPGNLYRIYIGVTGQLLSQWSGGPSITVYALNLFAILGITGSGESLLSTAVFGVVKLISAFICALFLVDIVGRKMSLLAGISLQAIAIVYIAIYLTIVPTIAKSSAPSINGSSSAGRAGIGAIVCIFVSGFGWAMGWNSMQYLLTAELFPLRIRAASTSLVMCVHFLNSYANSRAVPVMLLPTTAGGLSPAGTFWFFSAITIIGGLWVWLTIPETSGRRLESIDELFSLPWYKIGLHGNKIADENNRNKLDGNSAILAEKKLDVQHEETKEKV</sequence>
<comment type="subcellular location">
    <subcellularLocation>
        <location evidence="1">Membrane</location>
        <topology evidence="1">Multi-pass membrane protein</topology>
    </subcellularLocation>
</comment>
<evidence type="ECO:0000259" key="8">
    <source>
        <dbReference type="PROSITE" id="PS50850"/>
    </source>
</evidence>
<organism evidence="9 10">
    <name type="scientific">Trichoderma arundinaceum</name>
    <dbReference type="NCBI Taxonomy" id="490622"/>
    <lineage>
        <taxon>Eukaryota</taxon>
        <taxon>Fungi</taxon>
        <taxon>Dikarya</taxon>
        <taxon>Ascomycota</taxon>
        <taxon>Pezizomycotina</taxon>
        <taxon>Sordariomycetes</taxon>
        <taxon>Hypocreomycetidae</taxon>
        <taxon>Hypocreales</taxon>
        <taxon>Hypocreaceae</taxon>
        <taxon>Trichoderma</taxon>
    </lineage>
</organism>
<proteinExistence type="inferred from homology"/>
<keyword evidence="4 7" id="KW-0812">Transmembrane</keyword>
<feature type="transmembrane region" description="Helical" evidence="7">
    <location>
        <begin position="400"/>
        <end position="421"/>
    </location>
</feature>
<dbReference type="PROSITE" id="PS00217">
    <property type="entry name" value="SUGAR_TRANSPORT_2"/>
    <property type="match status" value="1"/>
</dbReference>
<dbReference type="InterPro" id="IPR005828">
    <property type="entry name" value="MFS_sugar_transport-like"/>
</dbReference>
<feature type="transmembrane region" description="Helical" evidence="7">
    <location>
        <begin position="75"/>
        <end position="96"/>
    </location>
</feature>
<dbReference type="SUPFAM" id="SSF103473">
    <property type="entry name" value="MFS general substrate transporter"/>
    <property type="match status" value="1"/>
</dbReference>
<feature type="transmembrane region" description="Helical" evidence="7">
    <location>
        <begin position="108"/>
        <end position="128"/>
    </location>
</feature>
<name>A0A395NUH8_TRIAR</name>
<feature type="transmembrane region" description="Helical" evidence="7">
    <location>
        <begin position="159"/>
        <end position="181"/>
    </location>
</feature>
<evidence type="ECO:0000256" key="2">
    <source>
        <dbReference type="ARBA" id="ARBA00010992"/>
    </source>
</evidence>
<feature type="transmembrane region" description="Helical" evidence="7">
    <location>
        <begin position="134"/>
        <end position="152"/>
    </location>
</feature>
<protein>
    <submittedName>
        <fullName evidence="9">Major facilitator superfamily domain, general substrate transporter</fullName>
    </submittedName>
</protein>
<feature type="transmembrane region" description="Helical" evidence="7">
    <location>
        <begin position="331"/>
        <end position="350"/>
    </location>
</feature>
<feature type="domain" description="Major facilitator superfamily (MFS) profile" evidence="8">
    <location>
        <begin position="29"/>
        <end position="498"/>
    </location>
</feature>
<dbReference type="GO" id="GO:0005351">
    <property type="term" value="F:carbohydrate:proton symporter activity"/>
    <property type="evidence" value="ECO:0007669"/>
    <property type="project" value="TreeGrafter"/>
</dbReference>
<accession>A0A395NUH8</accession>
<keyword evidence="6 7" id="KW-0472">Membrane</keyword>
<keyword evidence="3" id="KW-0813">Transport</keyword>
<evidence type="ECO:0000256" key="4">
    <source>
        <dbReference type="ARBA" id="ARBA00022692"/>
    </source>
</evidence>
<evidence type="ECO:0000256" key="1">
    <source>
        <dbReference type="ARBA" id="ARBA00004141"/>
    </source>
</evidence>
<keyword evidence="5 7" id="KW-1133">Transmembrane helix</keyword>
<feature type="transmembrane region" description="Helical" evidence="7">
    <location>
        <begin position="201"/>
        <end position="218"/>
    </location>
</feature>
<keyword evidence="10" id="KW-1185">Reference proteome</keyword>
<dbReference type="PANTHER" id="PTHR48022">
    <property type="entry name" value="PLASTIDIC GLUCOSE TRANSPORTER 4"/>
    <property type="match status" value="1"/>
</dbReference>
<dbReference type="PROSITE" id="PS00216">
    <property type="entry name" value="SUGAR_TRANSPORT_1"/>
    <property type="match status" value="1"/>
</dbReference>
<comment type="caution">
    <text evidence="9">The sequence shown here is derived from an EMBL/GenBank/DDBJ whole genome shotgun (WGS) entry which is preliminary data.</text>
</comment>
<evidence type="ECO:0000313" key="10">
    <source>
        <dbReference type="Proteomes" id="UP000266272"/>
    </source>
</evidence>
<dbReference type="Gene3D" id="1.20.1250.20">
    <property type="entry name" value="MFS general substrate transporter like domains"/>
    <property type="match status" value="1"/>
</dbReference>
<evidence type="ECO:0000313" key="9">
    <source>
        <dbReference type="EMBL" id="RFU79739.1"/>
    </source>
</evidence>
<dbReference type="OrthoDB" id="5296287at2759"/>
<dbReference type="AlphaFoldDB" id="A0A395NUH8"/>
<dbReference type="PANTHER" id="PTHR48022:SF8">
    <property type="entry name" value="MAJOR FACILITATOR SUPERFAMILY (MFS) PROFILE DOMAIN-CONTAINING PROTEIN-RELATED"/>
    <property type="match status" value="1"/>
</dbReference>
<feature type="transmembrane region" description="Helical" evidence="7">
    <location>
        <begin position="473"/>
        <end position="492"/>
    </location>
</feature>
<feature type="transmembrane region" description="Helical" evidence="7">
    <location>
        <begin position="357"/>
        <end position="380"/>
    </location>
</feature>
<evidence type="ECO:0000256" key="5">
    <source>
        <dbReference type="ARBA" id="ARBA00022989"/>
    </source>
</evidence>
<dbReference type="Proteomes" id="UP000266272">
    <property type="component" value="Unassembled WGS sequence"/>
</dbReference>
<reference evidence="9 10" key="1">
    <citation type="journal article" date="2018" name="PLoS Pathog.">
        <title>Evolution of structural diversity of trichothecenes, a family of toxins produced by plant pathogenic and entomopathogenic fungi.</title>
        <authorList>
            <person name="Proctor R.H."/>
            <person name="McCormick S.P."/>
            <person name="Kim H.S."/>
            <person name="Cardoza R.E."/>
            <person name="Stanley A.M."/>
            <person name="Lindo L."/>
            <person name="Kelly A."/>
            <person name="Brown D.W."/>
            <person name="Lee T."/>
            <person name="Vaughan M.M."/>
            <person name="Alexander N.J."/>
            <person name="Busman M."/>
            <person name="Gutierrez S."/>
        </authorList>
    </citation>
    <scope>NUCLEOTIDE SEQUENCE [LARGE SCALE GENOMIC DNA]</scope>
    <source>
        <strain evidence="9 10">IBT 40837</strain>
    </source>
</reference>
<dbReference type="EMBL" id="PXOA01000141">
    <property type="protein sequence ID" value="RFU79739.1"/>
    <property type="molecule type" value="Genomic_DNA"/>
</dbReference>
<dbReference type="InterPro" id="IPR003663">
    <property type="entry name" value="Sugar/inositol_transpt"/>
</dbReference>
<gene>
    <name evidence="9" type="ORF">TARUN_2493</name>
</gene>
<feature type="transmembrane region" description="Helical" evidence="7">
    <location>
        <begin position="308"/>
        <end position="325"/>
    </location>
</feature>
<evidence type="ECO:0000256" key="7">
    <source>
        <dbReference type="SAM" id="Phobius"/>
    </source>
</evidence>
<dbReference type="GO" id="GO:0016020">
    <property type="term" value="C:membrane"/>
    <property type="evidence" value="ECO:0007669"/>
    <property type="project" value="UniProtKB-SubCell"/>
</dbReference>
<comment type="similarity">
    <text evidence="2">Belongs to the major facilitator superfamily. Sugar transporter (TC 2.A.1.1) family.</text>
</comment>